<reference evidence="1 2" key="1">
    <citation type="submission" date="2020-08" db="EMBL/GenBank/DDBJ databases">
        <title>Genomic Encyclopedia of Type Strains, Phase IV (KMG-V): Genome sequencing to study the core and pangenomes of soil and plant-associated prokaryotes.</title>
        <authorList>
            <person name="Whitman W."/>
        </authorList>
    </citation>
    <scope>NUCLEOTIDE SEQUENCE [LARGE SCALE GENOMIC DNA]</scope>
    <source>
        <strain evidence="1 2">X5P2</strain>
    </source>
</reference>
<evidence type="ECO:0000313" key="2">
    <source>
        <dbReference type="Proteomes" id="UP000535182"/>
    </source>
</evidence>
<dbReference type="RefSeq" id="WP_183978157.1">
    <property type="nucleotide sequence ID" value="NZ_JACHEB010000007.1"/>
</dbReference>
<dbReference type="Proteomes" id="UP000535182">
    <property type="component" value="Unassembled WGS sequence"/>
</dbReference>
<dbReference type="AlphaFoldDB" id="A0A9X0QFS0"/>
<dbReference type="EMBL" id="JACHEB010000007">
    <property type="protein sequence ID" value="MBB5329555.1"/>
    <property type="molecule type" value="Genomic_DNA"/>
</dbReference>
<name>A0A9X0QFS0_9BACT</name>
<organism evidence="1 2">
    <name type="scientific">Tunturiibacter gelidiferens</name>
    <dbReference type="NCBI Taxonomy" id="3069689"/>
    <lineage>
        <taxon>Bacteria</taxon>
        <taxon>Pseudomonadati</taxon>
        <taxon>Acidobacteriota</taxon>
        <taxon>Terriglobia</taxon>
        <taxon>Terriglobales</taxon>
        <taxon>Acidobacteriaceae</taxon>
        <taxon>Tunturiibacter</taxon>
    </lineage>
</organism>
<keyword evidence="2" id="KW-1185">Reference proteome</keyword>
<sequence length="139" mass="15519">MLLTSTLALIALAVPPEKPRPHISATQLNDIATILAHDEGWPLGDPDYTLDPMRPDTDDGFDSIGIYKKAHLVRMYSVERSTGEIVDFLRGCEVFRFEDIKSFQSKIRQQSQAPALTDQQLAAKAGCPKLTVVNTRWVH</sequence>
<gene>
    <name evidence="1" type="ORF">HDF14_003177</name>
</gene>
<evidence type="ECO:0000313" key="1">
    <source>
        <dbReference type="EMBL" id="MBB5329555.1"/>
    </source>
</evidence>
<proteinExistence type="predicted"/>
<comment type="caution">
    <text evidence="1">The sequence shown here is derived from an EMBL/GenBank/DDBJ whole genome shotgun (WGS) entry which is preliminary data.</text>
</comment>
<protein>
    <submittedName>
        <fullName evidence="1">Uncharacterized protein</fullName>
    </submittedName>
</protein>
<accession>A0A9X0QFS0</accession>